<dbReference type="PATRIC" id="fig|555500.3.peg.1308"/>
<organism evidence="6 7">
    <name type="scientific">Galbibacter marinus</name>
    <dbReference type="NCBI Taxonomy" id="555500"/>
    <lineage>
        <taxon>Bacteria</taxon>
        <taxon>Pseudomonadati</taxon>
        <taxon>Bacteroidota</taxon>
        <taxon>Flavobacteriia</taxon>
        <taxon>Flavobacteriales</taxon>
        <taxon>Flavobacteriaceae</taxon>
        <taxon>Galbibacter</taxon>
    </lineage>
</organism>
<dbReference type="AlphaFoldDB" id="K2PVM3"/>
<dbReference type="CDD" id="cd02966">
    <property type="entry name" value="TlpA_like_family"/>
    <property type="match status" value="1"/>
</dbReference>
<dbReference type="PANTHER" id="PTHR42852:SF6">
    <property type="entry name" value="THIOL:DISULFIDE INTERCHANGE PROTEIN DSBE"/>
    <property type="match status" value="1"/>
</dbReference>
<dbReference type="eggNOG" id="COG0526">
    <property type="taxonomic scope" value="Bacteria"/>
</dbReference>
<evidence type="ECO:0000256" key="3">
    <source>
        <dbReference type="ARBA" id="ARBA00023157"/>
    </source>
</evidence>
<accession>K2PVM3</accession>
<dbReference type="InterPro" id="IPR013766">
    <property type="entry name" value="Thioredoxin_domain"/>
</dbReference>
<proteinExistence type="predicted"/>
<dbReference type="GO" id="GO:0016209">
    <property type="term" value="F:antioxidant activity"/>
    <property type="evidence" value="ECO:0007669"/>
    <property type="project" value="InterPro"/>
</dbReference>
<dbReference type="InterPro" id="IPR036249">
    <property type="entry name" value="Thioredoxin-like_sf"/>
</dbReference>
<keyword evidence="3" id="KW-1015">Disulfide bond</keyword>
<protein>
    <submittedName>
        <fullName evidence="6">Alkyl hydroperoxide reductase</fullName>
    </submittedName>
</protein>
<dbReference type="EMBL" id="AMSG01000006">
    <property type="protein sequence ID" value="EKF55554.1"/>
    <property type="molecule type" value="Genomic_DNA"/>
</dbReference>
<dbReference type="STRING" id="555500.I215_06327"/>
<dbReference type="GO" id="GO:0016491">
    <property type="term" value="F:oxidoreductase activity"/>
    <property type="evidence" value="ECO:0007669"/>
    <property type="project" value="InterPro"/>
</dbReference>
<dbReference type="SUPFAM" id="SSF52833">
    <property type="entry name" value="Thioredoxin-like"/>
    <property type="match status" value="1"/>
</dbReference>
<keyword evidence="7" id="KW-1185">Reference proteome</keyword>
<name>K2PVM3_9FLAO</name>
<evidence type="ECO:0000256" key="2">
    <source>
        <dbReference type="ARBA" id="ARBA00022748"/>
    </source>
</evidence>
<reference evidence="6 7" key="1">
    <citation type="journal article" date="2012" name="J. Bacteriol.">
        <title>Genome Sequence of Galbibacter marinum Type Strain ck-I2-15.</title>
        <authorList>
            <person name="Lai Q."/>
            <person name="Li C."/>
            <person name="Shao Z."/>
        </authorList>
    </citation>
    <scope>NUCLEOTIDE SEQUENCE [LARGE SCALE GENOMIC DNA]</scope>
    <source>
        <strain evidence="7">ck-I2-15</strain>
    </source>
</reference>
<comment type="subcellular location">
    <subcellularLocation>
        <location evidence="1">Cell envelope</location>
    </subcellularLocation>
</comment>
<gene>
    <name evidence="6" type="ORF">I215_06327</name>
</gene>
<keyword evidence="2" id="KW-0201">Cytochrome c-type biogenesis</keyword>
<dbReference type="PANTHER" id="PTHR42852">
    <property type="entry name" value="THIOL:DISULFIDE INTERCHANGE PROTEIN DSBE"/>
    <property type="match status" value="1"/>
</dbReference>
<dbReference type="PROSITE" id="PS51352">
    <property type="entry name" value="THIOREDOXIN_2"/>
    <property type="match status" value="1"/>
</dbReference>
<dbReference type="InterPro" id="IPR013740">
    <property type="entry name" value="Redoxin"/>
</dbReference>
<dbReference type="Gene3D" id="3.40.30.10">
    <property type="entry name" value="Glutaredoxin"/>
    <property type="match status" value="1"/>
</dbReference>
<evidence type="ECO:0000256" key="4">
    <source>
        <dbReference type="ARBA" id="ARBA00023284"/>
    </source>
</evidence>
<dbReference type="InterPro" id="IPR050553">
    <property type="entry name" value="Thioredoxin_ResA/DsbE_sf"/>
</dbReference>
<dbReference type="GO" id="GO:0030313">
    <property type="term" value="C:cell envelope"/>
    <property type="evidence" value="ECO:0007669"/>
    <property type="project" value="UniProtKB-SubCell"/>
</dbReference>
<dbReference type="GO" id="GO:0017004">
    <property type="term" value="P:cytochrome complex assembly"/>
    <property type="evidence" value="ECO:0007669"/>
    <property type="project" value="UniProtKB-KW"/>
</dbReference>
<dbReference type="Pfam" id="PF08534">
    <property type="entry name" value="Redoxin"/>
    <property type="match status" value="1"/>
</dbReference>
<evidence type="ECO:0000259" key="5">
    <source>
        <dbReference type="PROSITE" id="PS51352"/>
    </source>
</evidence>
<keyword evidence="4" id="KW-0676">Redox-active center</keyword>
<feature type="domain" description="Thioredoxin" evidence="5">
    <location>
        <begin position="63"/>
        <end position="203"/>
    </location>
</feature>
<dbReference type="Proteomes" id="UP000007364">
    <property type="component" value="Unassembled WGS sequence"/>
</dbReference>
<comment type="caution">
    <text evidence="6">The sequence shown here is derived from an EMBL/GenBank/DDBJ whole genome shotgun (WGS) entry which is preliminary data.</text>
</comment>
<evidence type="ECO:0000256" key="1">
    <source>
        <dbReference type="ARBA" id="ARBA00004196"/>
    </source>
</evidence>
<evidence type="ECO:0000313" key="7">
    <source>
        <dbReference type="Proteomes" id="UP000007364"/>
    </source>
</evidence>
<evidence type="ECO:0000313" key="6">
    <source>
        <dbReference type="EMBL" id="EKF55554.1"/>
    </source>
</evidence>
<sequence>MTKSLLNHQKKLKQLKLIKRTMKKHINKITVVLLLIVTGWANASEQQRTLPVYEIPNSKKILETPSQQFPELKFKDETGNIISLKSLRGKVVFINLWATWCPPCIHEMPSINGLRNTFKDNDDLIFLMVDMDNKIEKSKAWMESNNYDLPVHVMDSRLPRELFSGSIPTTIIVDKQNNIVARHVGIADYNSPEIIELMEKLLNEKL</sequence>